<sequence length="116" mass="13122">MPAYPCIVHETHYFLLIWSVNMLGDLDKLLDLCTTDLHAARTRARLLRRHGSDVELVACNPVFLPHCVVCGQEVTTPSLEFGSWDALADHVRAYPGWAATSEQEVLCQHHRPDKED</sequence>
<reference evidence="1" key="1">
    <citation type="submission" date="2020-12" db="EMBL/GenBank/DDBJ databases">
        <title>Prauserella sp. ASG 168, a novel actinomycete isolated from cave rock.</title>
        <authorList>
            <person name="Suriyachadkun C."/>
        </authorList>
    </citation>
    <scope>NUCLEOTIDE SEQUENCE</scope>
    <source>
        <strain evidence="1">ASG 168</strain>
    </source>
</reference>
<dbReference type="Proteomes" id="UP000635245">
    <property type="component" value="Unassembled WGS sequence"/>
</dbReference>
<protein>
    <submittedName>
        <fullName evidence="1">Uncharacterized protein</fullName>
    </submittedName>
</protein>
<evidence type="ECO:0000313" key="2">
    <source>
        <dbReference type="Proteomes" id="UP000635245"/>
    </source>
</evidence>
<dbReference type="AlphaFoldDB" id="A0A934QST2"/>
<organism evidence="1 2">
    <name type="scientific">Prauserella cavernicola</name>
    <dbReference type="NCBI Taxonomy" id="2800127"/>
    <lineage>
        <taxon>Bacteria</taxon>
        <taxon>Bacillati</taxon>
        <taxon>Actinomycetota</taxon>
        <taxon>Actinomycetes</taxon>
        <taxon>Pseudonocardiales</taxon>
        <taxon>Pseudonocardiaceae</taxon>
        <taxon>Prauserella</taxon>
    </lineage>
</organism>
<proteinExistence type="predicted"/>
<name>A0A934QST2_9PSEU</name>
<keyword evidence="2" id="KW-1185">Reference proteome</keyword>
<gene>
    <name evidence="1" type="ORF">JHE00_14730</name>
</gene>
<evidence type="ECO:0000313" key="1">
    <source>
        <dbReference type="EMBL" id="MBK1785583.1"/>
    </source>
</evidence>
<dbReference type="RefSeq" id="WP_200318619.1">
    <property type="nucleotide sequence ID" value="NZ_JAENJH010000003.1"/>
</dbReference>
<dbReference type="EMBL" id="JAENJH010000003">
    <property type="protein sequence ID" value="MBK1785583.1"/>
    <property type="molecule type" value="Genomic_DNA"/>
</dbReference>
<accession>A0A934QST2</accession>
<comment type="caution">
    <text evidence="1">The sequence shown here is derived from an EMBL/GenBank/DDBJ whole genome shotgun (WGS) entry which is preliminary data.</text>
</comment>